<organism evidence="2 3">
    <name type="scientific">Heterobasidion irregulare (strain TC 32-1)</name>
    <dbReference type="NCBI Taxonomy" id="747525"/>
    <lineage>
        <taxon>Eukaryota</taxon>
        <taxon>Fungi</taxon>
        <taxon>Dikarya</taxon>
        <taxon>Basidiomycota</taxon>
        <taxon>Agaricomycotina</taxon>
        <taxon>Agaricomycetes</taxon>
        <taxon>Russulales</taxon>
        <taxon>Bondarzewiaceae</taxon>
        <taxon>Heterobasidion</taxon>
        <taxon>Heterobasidion annosum species complex</taxon>
    </lineage>
</organism>
<dbReference type="OrthoDB" id="2281895at2759"/>
<dbReference type="SUPFAM" id="SSF69065">
    <property type="entry name" value="RNase III domain-like"/>
    <property type="match status" value="1"/>
</dbReference>
<dbReference type="AlphaFoldDB" id="W4JXZ6"/>
<dbReference type="GO" id="GO:0006396">
    <property type="term" value="P:RNA processing"/>
    <property type="evidence" value="ECO:0007669"/>
    <property type="project" value="InterPro"/>
</dbReference>
<dbReference type="GO" id="GO:0032543">
    <property type="term" value="P:mitochondrial translation"/>
    <property type="evidence" value="ECO:0007669"/>
    <property type="project" value="InterPro"/>
</dbReference>
<evidence type="ECO:0000259" key="1">
    <source>
        <dbReference type="Pfam" id="PF14622"/>
    </source>
</evidence>
<dbReference type="Proteomes" id="UP000030671">
    <property type="component" value="Unassembled WGS sequence"/>
</dbReference>
<dbReference type="GO" id="GO:0003735">
    <property type="term" value="F:structural constituent of ribosome"/>
    <property type="evidence" value="ECO:0007669"/>
    <property type="project" value="InterPro"/>
</dbReference>
<gene>
    <name evidence="2" type="ORF">HETIRDRAFT_454355</name>
</gene>
<dbReference type="EMBL" id="KI925462">
    <property type="protein sequence ID" value="ETW78408.1"/>
    <property type="molecule type" value="Genomic_DNA"/>
</dbReference>
<dbReference type="GO" id="GO:0005762">
    <property type="term" value="C:mitochondrial large ribosomal subunit"/>
    <property type="evidence" value="ECO:0007669"/>
    <property type="project" value="InterPro"/>
</dbReference>
<feature type="domain" description="RNase III" evidence="1">
    <location>
        <begin position="31"/>
        <end position="166"/>
    </location>
</feature>
<sequence length="201" mass="21875">MSTSTPSTASGSSDSPLAHHLNTLFAPLDFNQELSQRILTHMSHKEAVQGHNARFSFMGRRVLHSYLLLFLHSSTASPPSLDYEDVASRALNTYILGEFVAPQWALGDVIRWTPARPVEDKGLTSLKGIGLYKVHGTVVEAVMGGVFHQFGGSVAHRLFHTRLLPHILLPGRSEGLHDSFHEDALATCEKMGGANGPLVLS</sequence>
<dbReference type="Pfam" id="PF14622">
    <property type="entry name" value="Ribonucleas_3_3"/>
    <property type="match status" value="1"/>
</dbReference>
<evidence type="ECO:0000313" key="3">
    <source>
        <dbReference type="Proteomes" id="UP000030671"/>
    </source>
</evidence>
<dbReference type="InterPro" id="IPR036389">
    <property type="entry name" value="RNase_III_sf"/>
</dbReference>
<dbReference type="InterPro" id="IPR040030">
    <property type="entry name" value="Ribosomal_mL57"/>
</dbReference>
<protein>
    <recommendedName>
        <fullName evidence="1">RNase III domain-containing protein</fullName>
    </recommendedName>
</protein>
<dbReference type="HOGENOM" id="CLU_073894_1_0_1"/>
<dbReference type="RefSeq" id="XP_009550379.1">
    <property type="nucleotide sequence ID" value="XM_009552084.1"/>
</dbReference>
<dbReference type="eggNOG" id="ENOG502SE0R">
    <property type="taxonomic scope" value="Eukaryota"/>
</dbReference>
<dbReference type="GeneID" id="20676495"/>
<reference evidence="2 3" key="1">
    <citation type="journal article" date="2012" name="New Phytol.">
        <title>Insight into trade-off between wood decay and parasitism from the genome of a fungal forest pathogen.</title>
        <authorList>
            <person name="Olson A."/>
            <person name="Aerts A."/>
            <person name="Asiegbu F."/>
            <person name="Belbahri L."/>
            <person name="Bouzid O."/>
            <person name="Broberg A."/>
            <person name="Canback B."/>
            <person name="Coutinho P.M."/>
            <person name="Cullen D."/>
            <person name="Dalman K."/>
            <person name="Deflorio G."/>
            <person name="van Diepen L.T."/>
            <person name="Dunand C."/>
            <person name="Duplessis S."/>
            <person name="Durling M."/>
            <person name="Gonthier P."/>
            <person name="Grimwood J."/>
            <person name="Fossdal C.G."/>
            <person name="Hansson D."/>
            <person name="Henrissat B."/>
            <person name="Hietala A."/>
            <person name="Himmelstrand K."/>
            <person name="Hoffmeister D."/>
            <person name="Hogberg N."/>
            <person name="James T.Y."/>
            <person name="Karlsson M."/>
            <person name="Kohler A."/>
            <person name="Kues U."/>
            <person name="Lee Y.H."/>
            <person name="Lin Y.C."/>
            <person name="Lind M."/>
            <person name="Lindquist E."/>
            <person name="Lombard V."/>
            <person name="Lucas S."/>
            <person name="Lunden K."/>
            <person name="Morin E."/>
            <person name="Murat C."/>
            <person name="Park J."/>
            <person name="Raffaello T."/>
            <person name="Rouze P."/>
            <person name="Salamov A."/>
            <person name="Schmutz J."/>
            <person name="Solheim H."/>
            <person name="Stahlberg J."/>
            <person name="Velez H."/>
            <person name="de Vries R.P."/>
            <person name="Wiebenga A."/>
            <person name="Woodward S."/>
            <person name="Yakovlev I."/>
            <person name="Garbelotto M."/>
            <person name="Martin F."/>
            <person name="Grigoriev I.V."/>
            <person name="Stenlid J."/>
        </authorList>
    </citation>
    <scope>NUCLEOTIDE SEQUENCE [LARGE SCALE GENOMIC DNA]</scope>
    <source>
        <strain evidence="2 3">TC 32-1</strain>
    </source>
</reference>
<name>W4JXZ6_HETIT</name>
<proteinExistence type="predicted"/>
<evidence type="ECO:0000313" key="2">
    <source>
        <dbReference type="EMBL" id="ETW78408.1"/>
    </source>
</evidence>
<dbReference type="Gene3D" id="1.10.1520.10">
    <property type="entry name" value="Ribonuclease III domain"/>
    <property type="match status" value="1"/>
</dbReference>
<accession>W4JXZ6</accession>
<dbReference type="KEGG" id="hir:HETIRDRAFT_454355"/>
<dbReference type="PANTHER" id="PTHR28160:SF1">
    <property type="entry name" value="LARGE RIBOSOMAL SUBUNIT PROTEIN ML57"/>
    <property type="match status" value="1"/>
</dbReference>
<keyword evidence="3" id="KW-1185">Reference proteome</keyword>
<dbReference type="InParanoid" id="W4JXZ6"/>
<dbReference type="InterPro" id="IPR000999">
    <property type="entry name" value="RNase_III_dom"/>
</dbReference>
<dbReference type="PANTHER" id="PTHR28160">
    <property type="entry name" value="54S RIBOSOMAL PROTEIN L15, MITOCHONDRIAL"/>
    <property type="match status" value="1"/>
</dbReference>
<dbReference type="GO" id="GO:0004525">
    <property type="term" value="F:ribonuclease III activity"/>
    <property type="evidence" value="ECO:0007669"/>
    <property type="project" value="InterPro"/>
</dbReference>